<dbReference type="EMBL" id="JARBDR010000342">
    <property type="protein sequence ID" value="KAJ8314239.1"/>
    <property type="molecule type" value="Genomic_DNA"/>
</dbReference>
<gene>
    <name evidence="3" type="ORF">KUTeg_008800</name>
</gene>
<protein>
    <recommendedName>
        <fullName evidence="2">AD domain-containing protein</fullName>
    </recommendedName>
</protein>
<evidence type="ECO:0000313" key="3">
    <source>
        <dbReference type="EMBL" id="KAJ8314239.1"/>
    </source>
</evidence>
<proteinExistence type="predicted"/>
<dbReference type="PROSITE" id="PS52001">
    <property type="entry name" value="AD"/>
    <property type="match status" value="1"/>
</dbReference>
<dbReference type="PANTHER" id="PTHR13542">
    <property type="entry name" value="LSM12 HOMOLOG"/>
    <property type="match status" value="1"/>
</dbReference>
<keyword evidence="4" id="KW-1185">Reference proteome</keyword>
<reference evidence="3 4" key="1">
    <citation type="submission" date="2022-12" db="EMBL/GenBank/DDBJ databases">
        <title>Chromosome-level genome of Tegillarca granosa.</title>
        <authorList>
            <person name="Kim J."/>
        </authorList>
    </citation>
    <scope>NUCLEOTIDE SEQUENCE [LARGE SCALE GENOMIC DNA]</scope>
    <source>
        <strain evidence="3">Teg-2019</strain>
        <tissue evidence="3">Adductor muscle</tissue>
    </source>
</reference>
<dbReference type="InterPro" id="IPR039683">
    <property type="entry name" value="Lsm12-like"/>
</dbReference>
<feature type="compositionally biased region" description="Low complexity" evidence="1">
    <location>
        <begin position="202"/>
        <end position="214"/>
    </location>
</feature>
<dbReference type="InterPro" id="IPR019181">
    <property type="entry name" value="LSM12_ABD"/>
</dbReference>
<dbReference type="SMART" id="SM00995">
    <property type="entry name" value="AD"/>
    <property type="match status" value="1"/>
</dbReference>
<evidence type="ECO:0000256" key="1">
    <source>
        <dbReference type="SAM" id="MobiDB-lite"/>
    </source>
</evidence>
<dbReference type="Pfam" id="PF09793">
    <property type="entry name" value="AD"/>
    <property type="match status" value="1"/>
</dbReference>
<organism evidence="3 4">
    <name type="scientific">Tegillarca granosa</name>
    <name type="common">Malaysian cockle</name>
    <name type="synonym">Anadara granosa</name>
    <dbReference type="NCBI Taxonomy" id="220873"/>
    <lineage>
        <taxon>Eukaryota</taxon>
        <taxon>Metazoa</taxon>
        <taxon>Spiralia</taxon>
        <taxon>Lophotrochozoa</taxon>
        <taxon>Mollusca</taxon>
        <taxon>Bivalvia</taxon>
        <taxon>Autobranchia</taxon>
        <taxon>Pteriomorphia</taxon>
        <taxon>Arcoida</taxon>
        <taxon>Arcoidea</taxon>
        <taxon>Arcidae</taxon>
        <taxon>Tegillarca</taxon>
    </lineage>
</organism>
<dbReference type="InterPro" id="IPR047574">
    <property type="entry name" value="AD"/>
</dbReference>
<evidence type="ECO:0000313" key="4">
    <source>
        <dbReference type="Proteomes" id="UP001217089"/>
    </source>
</evidence>
<dbReference type="Proteomes" id="UP001217089">
    <property type="component" value="Unassembled WGS sequence"/>
</dbReference>
<evidence type="ECO:0000259" key="2">
    <source>
        <dbReference type="PROSITE" id="PS52001"/>
    </source>
</evidence>
<comment type="caution">
    <text evidence="3">The sequence shown here is derived from an EMBL/GenBank/DDBJ whole genome shotgun (WGS) entry which is preliminary data.</text>
</comment>
<feature type="region of interest" description="Disordered" evidence="1">
    <location>
        <begin position="189"/>
        <end position="214"/>
    </location>
</feature>
<dbReference type="InterPro" id="IPR048478">
    <property type="entry name" value="LSM12_LSM"/>
</dbReference>
<feature type="compositionally biased region" description="Basic and acidic residues" evidence="1">
    <location>
        <begin position="189"/>
        <end position="201"/>
    </location>
</feature>
<sequence length="214" mass="23696">MHSNPSLYNGSCQKKMKIDMAQDGEYFSIGSIVHCTTCYNQKIQGEVIAFDAATKMLAIKSTPVSGKSNVHDVRLINLSYVSDVKVLTESDEPPPPLTNLNLVKINSRLRSNKEEKLRQVQYVGVGVTPEGQKVFNAIVKTINEARWEGKNIVIMEEVTIRPPYGVEDVKGKDGSKVLEHVKKIVIKHLKEEAQKSTDPRKSMSPSPVSSISSS</sequence>
<accession>A0ABQ9FA73</accession>
<dbReference type="CDD" id="cd01735">
    <property type="entry name" value="LSm12_N"/>
    <property type="match status" value="1"/>
</dbReference>
<dbReference type="Pfam" id="PF21166">
    <property type="entry name" value="LSM12_LSM"/>
    <property type="match status" value="1"/>
</dbReference>
<name>A0ABQ9FA73_TEGGR</name>
<feature type="domain" description="AD" evidence="2">
    <location>
        <begin position="98"/>
        <end position="193"/>
    </location>
</feature>